<organism evidence="2 3">
    <name type="scientific">Dyella lutea</name>
    <dbReference type="NCBI Taxonomy" id="2950441"/>
    <lineage>
        <taxon>Bacteria</taxon>
        <taxon>Pseudomonadati</taxon>
        <taxon>Pseudomonadota</taxon>
        <taxon>Gammaproteobacteria</taxon>
        <taxon>Lysobacterales</taxon>
        <taxon>Rhodanobacteraceae</taxon>
        <taxon>Dyella</taxon>
    </lineage>
</organism>
<sequence length="66" mass="7029">MDYVEIALLLAGFVLLVLGYRRNRRGWLVAAALLLFLSGNLEPMVSGFAEGWASAGQSASIAAGHH</sequence>
<evidence type="ECO:0008006" key="4">
    <source>
        <dbReference type="Google" id="ProtNLM"/>
    </source>
</evidence>
<accession>A0ABT1FFS2</accession>
<keyword evidence="3" id="KW-1185">Reference proteome</keyword>
<reference evidence="2 3" key="1">
    <citation type="submission" date="2022-06" db="EMBL/GenBank/DDBJ databases">
        <title>Dyella sp. Sa strain:Sa Genome sequencing.</title>
        <authorList>
            <person name="Park S."/>
        </authorList>
    </citation>
    <scope>NUCLEOTIDE SEQUENCE [LARGE SCALE GENOMIC DNA]</scope>
    <source>
        <strain evidence="2 3">Sa</strain>
    </source>
</reference>
<dbReference type="Proteomes" id="UP001204615">
    <property type="component" value="Unassembled WGS sequence"/>
</dbReference>
<keyword evidence="1" id="KW-0812">Transmembrane</keyword>
<feature type="transmembrane region" description="Helical" evidence="1">
    <location>
        <begin position="6"/>
        <end position="21"/>
    </location>
</feature>
<gene>
    <name evidence="2" type="ORF">NC595_19475</name>
</gene>
<name>A0ABT1FFS2_9GAMM</name>
<keyword evidence="1" id="KW-0472">Membrane</keyword>
<protein>
    <recommendedName>
        <fullName evidence="4">Concentrative nucleoside transporter N-terminal domain-containing protein</fullName>
    </recommendedName>
</protein>
<dbReference type="RefSeq" id="WP_253569049.1">
    <property type="nucleotide sequence ID" value="NZ_JAMZEK010000005.1"/>
</dbReference>
<dbReference type="EMBL" id="JAMZEK010000005">
    <property type="protein sequence ID" value="MCP1376236.1"/>
    <property type="molecule type" value="Genomic_DNA"/>
</dbReference>
<evidence type="ECO:0000313" key="2">
    <source>
        <dbReference type="EMBL" id="MCP1376236.1"/>
    </source>
</evidence>
<evidence type="ECO:0000256" key="1">
    <source>
        <dbReference type="SAM" id="Phobius"/>
    </source>
</evidence>
<evidence type="ECO:0000313" key="3">
    <source>
        <dbReference type="Proteomes" id="UP001204615"/>
    </source>
</evidence>
<comment type="caution">
    <text evidence="2">The sequence shown here is derived from an EMBL/GenBank/DDBJ whole genome shotgun (WGS) entry which is preliminary data.</text>
</comment>
<keyword evidence="1" id="KW-1133">Transmembrane helix</keyword>
<proteinExistence type="predicted"/>
<feature type="transmembrane region" description="Helical" evidence="1">
    <location>
        <begin position="28"/>
        <end position="49"/>
    </location>
</feature>